<keyword evidence="2" id="KW-1185">Reference proteome</keyword>
<proteinExistence type="predicted"/>
<evidence type="ECO:0000313" key="2">
    <source>
        <dbReference type="Proteomes" id="UP000188637"/>
    </source>
</evidence>
<reference evidence="1" key="1">
    <citation type="submission" date="2016-08" db="EMBL/GenBank/DDBJ databases">
        <authorList>
            <person name="Ngugi D.K."/>
            <person name="Miyake S."/>
            <person name="Stingl U."/>
        </authorList>
    </citation>
    <scope>NUCLEOTIDE SEQUENCE</scope>
    <source>
        <strain evidence="1">SCG-D08WGA-EpuloA1</strain>
    </source>
</reference>
<gene>
    <name evidence="1" type="ORF">AN640_01375</name>
</gene>
<accession>A0ACC8XC27</accession>
<comment type="caution">
    <text evidence="1">The sequence shown here is derived from an EMBL/GenBank/DDBJ whole genome shotgun (WGS) entry which is preliminary data.</text>
</comment>
<protein>
    <submittedName>
        <fullName evidence="1">Uncharacterized protein</fullName>
    </submittedName>
</protein>
<organism evidence="1 2">
    <name type="scientific">Candidatus Epulonipiscium fishelsonii</name>
    <dbReference type="NCBI Taxonomy" id="77094"/>
    <lineage>
        <taxon>Bacteria</taxon>
        <taxon>Bacillati</taxon>
        <taxon>Bacillota</taxon>
        <taxon>Clostridia</taxon>
        <taxon>Lachnospirales</taxon>
        <taxon>Lachnospiraceae</taxon>
        <taxon>Candidatus Epulonipiscium</taxon>
    </lineage>
</organism>
<name>A0ACC8XC27_9FIRM</name>
<dbReference type="Proteomes" id="UP000188637">
    <property type="component" value="Unassembled WGS sequence"/>
</dbReference>
<evidence type="ECO:0000313" key="1">
    <source>
        <dbReference type="EMBL" id="ONI40163.1"/>
    </source>
</evidence>
<sequence length="61" mass="6169">MVAPKYFTQDKKDAAIPSIILSGLGGIGKQVIPVALRDPISIISAQMLGGGIVGAGGSLYN</sequence>
<dbReference type="EMBL" id="LJHD01000244">
    <property type="protein sequence ID" value="ONI40163.1"/>
    <property type="molecule type" value="Genomic_DNA"/>
</dbReference>